<dbReference type="PROSITE" id="PS51266">
    <property type="entry name" value="ZF_CHY"/>
    <property type="match status" value="1"/>
</dbReference>
<dbReference type="InterPro" id="IPR037274">
    <property type="entry name" value="Znf_CHY_sf"/>
</dbReference>
<keyword evidence="3" id="KW-0862">Zinc</keyword>
<proteinExistence type="predicted"/>
<gene>
    <name evidence="6" type="ORF">GLAREA_09434</name>
</gene>
<dbReference type="GO" id="GO:0045041">
    <property type="term" value="P:protein import into mitochondrial intermembrane space"/>
    <property type="evidence" value="ECO:0007669"/>
    <property type="project" value="TreeGrafter"/>
</dbReference>
<feature type="domain" description="CHY-type" evidence="5">
    <location>
        <begin position="11"/>
        <end position="92"/>
    </location>
</feature>
<sequence>MSTRPQVHGLSLTPPTQCVHYNTPLDIIAIKHKCCLTFYACISCHAALADHPPQVWSKVEREEKAVLCGKCEGIMSIQEYMDAGDRCGNCGEGTNPGCKGHWGLYFEV</sequence>
<dbReference type="KEGG" id="glz:GLAREA_09434"/>
<keyword evidence="2 4" id="KW-0863">Zinc-finger</keyword>
<evidence type="ECO:0000256" key="1">
    <source>
        <dbReference type="ARBA" id="ARBA00022723"/>
    </source>
</evidence>
<reference evidence="6 7" key="1">
    <citation type="journal article" date="2013" name="BMC Genomics">
        <title>Genomics-driven discovery of the pneumocandin biosynthetic gene cluster in the fungus Glarea lozoyensis.</title>
        <authorList>
            <person name="Chen L."/>
            <person name="Yue Q."/>
            <person name="Zhang X."/>
            <person name="Xiang M."/>
            <person name="Wang C."/>
            <person name="Li S."/>
            <person name="Che Y."/>
            <person name="Ortiz-Lopez F.J."/>
            <person name="Bills G.F."/>
            <person name="Liu X."/>
            <person name="An Z."/>
        </authorList>
    </citation>
    <scope>NUCLEOTIDE SEQUENCE [LARGE SCALE GENOMIC DNA]</scope>
    <source>
        <strain evidence="7">ATCC 20868 / MF5171</strain>
    </source>
</reference>
<dbReference type="OMA" id="ETRCAHY"/>
<protein>
    <submittedName>
        <fullName evidence="6">Zinc finger CHY protein</fullName>
    </submittedName>
</protein>
<dbReference type="eggNOG" id="KOG1940">
    <property type="taxonomic scope" value="Eukaryota"/>
</dbReference>
<evidence type="ECO:0000256" key="3">
    <source>
        <dbReference type="ARBA" id="ARBA00022833"/>
    </source>
</evidence>
<dbReference type="EMBL" id="KE145368">
    <property type="protein sequence ID" value="EPE28314.1"/>
    <property type="molecule type" value="Genomic_DNA"/>
</dbReference>
<evidence type="ECO:0000256" key="2">
    <source>
        <dbReference type="ARBA" id="ARBA00022771"/>
    </source>
</evidence>
<dbReference type="GO" id="GO:0005758">
    <property type="term" value="C:mitochondrial intermembrane space"/>
    <property type="evidence" value="ECO:0007669"/>
    <property type="project" value="TreeGrafter"/>
</dbReference>
<dbReference type="InterPro" id="IPR008913">
    <property type="entry name" value="Znf_CHY"/>
</dbReference>
<dbReference type="PIRSF" id="PIRSF017292">
    <property type="entry name" value="UCP017292_Znf_CHY"/>
    <property type="match status" value="1"/>
</dbReference>
<dbReference type="Proteomes" id="UP000016922">
    <property type="component" value="Unassembled WGS sequence"/>
</dbReference>
<dbReference type="Pfam" id="PF05495">
    <property type="entry name" value="zf-CHY"/>
    <property type="match status" value="1"/>
</dbReference>
<dbReference type="GO" id="GO:0008270">
    <property type="term" value="F:zinc ion binding"/>
    <property type="evidence" value="ECO:0007669"/>
    <property type="project" value="UniProtKB-KW"/>
</dbReference>
<dbReference type="AlphaFoldDB" id="S3CTG8"/>
<keyword evidence="1" id="KW-0479">Metal-binding</keyword>
<evidence type="ECO:0000313" key="7">
    <source>
        <dbReference type="Proteomes" id="UP000016922"/>
    </source>
</evidence>
<dbReference type="InterPro" id="IPR016694">
    <property type="entry name" value="UCP017292"/>
</dbReference>
<name>S3CTG8_GLAL2</name>
<dbReference type="PANTHER" id="PTHR28082:SF1">
    <property type="entry name" value="HELPER OF TIM PROTEIN 13"/>
    <property type="match status" value="1"/>
</dbReference>
<evidence type="ECO:0000256" key="4">
    <source>
        <dbReference type="PROSITE-ProRule" id="PRU00601"/>
    </source>
</evidence>
<dbReference type="OrthoDB" id="411372at2759"/>
<dbReference type="PANTHER" id="PTHR28082">
    <property type="entry name" value="ZINC FINGER PROTEIN"/>
    <property type="match status" value="1"/>
</dbReference>
<dbReference type="HOGENOM" id="CLU_143932_0_0_1"/>
<dbReference type="GeneID" id="19468482"/>
<dbReference type="InterPro" id="IPR052604">
    <property type="entry name" value="Mito_Tim_assembly_helper"/>
</dbReference>
<dbReference type="RefSeq" id="XP_008084222.1">
    <property type="nucleotide sequence ID" value="XM_008086031.1"/>
</dbReference>
<evidence type="ECO:0000313" key="6">
    <source>
        <dbReference type="EMBL" id="EPE28314.1"/>
    </source>
</evidence>
<dbReference type="STRING" id="1116229.S3CTG8"/>
<evidence type="ECO:0000259" key="5">
    <source>
        <dbReference type="PROSITE" id="PS51266"/>
    </source>
</evidence>
<organism evidence="6 7">
    <name type="scientific">Glarea lozoyensis (strain ATCC 20868 / MF5171)</name>
    <dbReference type="NCBI Taxonomy" id="1116229"/>
    <lineage>
        <taxon>Eukaryota</taxon>
        <taxon>Fungi</taxon>
        <taxon>Dikarya</taxon>
        <taxon>Ascomycota</taxon>
        <taxon>Pezizomycotina</taxon>
        <taxon>Leotiomycetes</taxon>
        <taxon>Helotiales</taxon>
        <taxon>Helotiaceae</taxon>
        <taxon>Glarea</taxon>
    </lineage>
</organism>
<keyword evidence="7" id="KW-1185">Reference proteome</keyword>
<dbReference type="SUPFAM" id="SSF161219">
    <property type="entry name" value="CHY zinc finger-like"/>
    <property type="match status" value="1"/>
</dbReference>
<accession>S3CTG8</accession>